<dbReference type="RefSeq" id="WP_050671831.1">
    <property type="nucleotide sequence ID" value="NZ_LAIR01000002.1"/>
</dbReference>
<evidence type="ECO:0000313" key="3">
    <source>
        <dbReference type="Proteomes" id="UP000037397"/>
    </source>
</evidence>
<dbReference type="Gene3D" id="3.40.50.150">
    <property type="entry name" value="Vaccinia Virus protein VP39"/>
    <property type="match status" value="1"/>
</dbReference>
<dbReference type="InterPro" id="IPR013216">
    <property type="entry name" value="Methyltransf_11"/>
</dbReference>
<dbReference type="SUPFAM" id="SSF53335">
    <property type="entry name" value="S-adenosyl-L-methionine-dependent methyltransferases"/>
    <property type="match status" value="1"/>
</dbReference>
<dbReference type="Proteomes" id="UP000037397">
    <property type="component" value="Unassembled WGS sequence"/>
</dbReference>
<dbReference type="EMBL" id="LAIR01000002">
    <property type="protein sequence ID" value="KNX39336.1"/>
    <property type="molecule type" value="Genomic_DNA"/>
</dbReference>
<dbReference type="CDD" id="cd02440">
    <property type="entry name" value="AdoMet_MTases"/>
    <property type="match status" value="1"/>
</dbReference>
<proteinExistence type="predicted"/>
<feature type="domain" description="Methyltransferase type 11" evidence="1">
    <location>
        <begin position="52"/>
        <end position="141"/>
    </location>
</feature>
<protein>
    <recommendedName>
        <fullName evidence="1">Methyltransferase type 11 domain-containing protein</fullName>
    </recommendedName>
</protein>
<dbReference type="InterPro" id="IPR029063">
    <property type="entry name" value="SAM-dependent_MTases_sf"/>
</dbReference>
<dbReference type="AlphaFoldDB" id="A0A0L6CNH3"/>
<organism evidence="2 3">
    <name type="scientific">Luteipulveratus halotolerans</name>
    <dbReference type="NCBI Taxonomy" id="1631356"/>
    <lineage>
        <taxon>Bacteria</taxon>
        <taxon>Bacillati</taxon>
        <taxon>Actinomycetota</taxon>
        <taxon>Actinomycetes</taxon>
        <taxon>Micrococcales</taxon>
        <taxon>Dermacoccaceae</taxon>
        <taxon>Luteipulveratus</taxon>
    </lineage>
</organism>
<dbReference type="Pfam" id="PF08241">
    <property type="entry name" value="Methyltransf_11"/>
    <property type="match status" value="1"/>
</dbReference>
<reference evidence="3" key="1">
    <citation type="submission" date="2015-03" db="EMBL/GenBank/DDBJ databases">
        <title>Luteipulveratus halotolerans sp. nov., a novel actinobacterium (Dermacoccaceae) from Sarawak, Malaysia.</title>
        <authorList>
            <person name="Juboi H."/>
            <person name="Basik A."/>
            <person name="Shamsul S.S."/>
            <person name="Arnold P."/>
            <person name="Schmitt E.K."/>
            <person name="Sanglier J.-J."/>
            <person name="Yeo T."/>
        </authorList>
    </citation>
    <scope>NUCLEOTIDE SEQUENCE [LARGE SCALE GENOMIC DNA]</scope>
    <source>
        <strain evidence="3">C296001</strain>
    </source>
</reference>
<evidence type="ECO:0000259" key="1">
    <source>
        <dbReference type="Pfam" id="PF08241"/>
    </source>
</evidence>
<evidence type="ECO:0000313" key="2">
    <source>
        <dbReference type="EMBL" id="KNX39336.1"/>
    </source>
</evidence>
<dbReference type="STRING" id="1631356.VV01_09220"/>
<keyword evidence="3" id="KW-1185">Reference proteome</keyword>
<sequence length="202" mass="22221">MPRTRHELEAELVAYYDQEVTALRDREVEPRRTQARSCFVEILEREGRDALLEVGAGPGRDGVAFQAAGLAYVGVDLASASVAACTAIGLDVRVGTVHDLPWPDRTFDAVWTMSTLLQVPDLDLGSALGEVTRVARPGAPIAIGLWGAPESREQYFGDRFFSLRSDDDLCARLADHGTVEQLITWPGEGDLHYQWVVLRRTG</sequence>
<dbReference type="GO" id="GO:0008757">
    <property type="term" value="F:S-adenosylmethionine-dependent methyltransferase activity"/>
    <property type="evidence" value="ECO:0007669"/>
    <property type="project" value="InterPro"/>
</dbReference>
<name>A0A0L6CNH3_9MICO</name>
<accession>A0A0L6CNH3</accession>
<gene>
    <name evidence="2" type="ORF">VV01_09220</name>
</gene>
<comment type="caution">
    <text evidence="2">The sequence shown here is derived from an EMBL/GenBank/DDBJ whole genome shotgun (WGS) entry which is preliminary data.</text>
</comment>